<organism evidence="3 4">
    <name type="scientific">Marinobacterium stanieri</name>
    <dbReference type="NCBI Taxonomy" id="49186"/>
    <lineage>
        <taxon>Bacteria</taxon>
        <taxon>Pseudomonadati</taxon>
        <taxon>Pseudomonadota</taxon>
        <taxon>Gammaproteobacteria</taxon>
        <taxon>Oceanospirillales</taxon>
        <taxon>Oceanospirillaceae</taxon>
        <taxon>Marinobacterium</taxon>
    </lineage>
</organism>
<dbReference type="AlphaFoldDB" id="A0A1N6TH87"/>
<dbReference type="STRING" id="49186.SAMN05421647_105333"/>
<keyword evidence="4" id="KW-1185">Reference proteome</keyword>
<evidence type="ECO:0000259" key="2">
    <source>
        <dbReference type="Pfam" id="PF13828"/>
    </source>
</evidence>
<sequence length="153" mass="16228">MKGSVLGFDRDRDNGLIQGADGEQYEFRQAEWIADNGIRTNMEVEFMPVAGEARQICSAREPVSSLGQEAAPIKRSPLAIITLICGILSLGGGLVFQIVAIVCGHMARSEIRKSNGTLRGDGMAITGLIMGYIGVSVALVTVVVVVVTMVFGT</sequence>
<evidence type="ECO:0000313" key="4">
    <source>
        <dbReference type="Proteomes" id="UP000186895"/>
    </source>
</evidence>
<dbReference type="Proteomes" id="UP000186895">
    <property type="component" value="Unassembled WGS sequence"/>
</dbReference>
<gene>
    <name evidence="3" type="ORF">SAMN05421647_105333</name>
</gene>
<name>A0A1N6TH87_9GAMM</name>
<keyword evidence="1" id="KW-0812">Transmembrane</keyword>
<dbReference type="EMBL" id="FTMN01000005">
    <property type="protein sequence ID" value="SIQ52607.1"/>
    <property type="molecule type" value="Genomic_DNA"/>
</dbReference>
<dbReference type="RefSeq" id="WP_217695129.1">
    <property type="nucleotide sequence ID" value="NZ_FTMN01000005.1"/>
</dbReference>
<protein>
    <recommendedName>
        <fullName evidence="2">DUF4190 domain-containing protein</fullName>
    </recommendedName>
</protein>
<dbReference type="InterPro" id="IPR025241">
    <property type="entry name" value="DUF4190"/>
</dbReference>
<evidence type="ECO:0000256" key="1">
    <source>
        <dbReference type="SAM" id="Phobius"/>
    </source>
</evidence>
<feature type="transmembrane region" description="Helical" evidence="1">
    <location>
        <begin position="78"/>
        <end position="103"/>
    </location>
</feature>
<feature type="transmembrane region" description="Helical" evidence="1">
    <location>
        <begin position="124"/>
        <end position="151"/>
    </location>
</feature>
<keyword evidence="1" id="KW-0472">Membrane</keyword>
<evidence type="ECO:0000313" key="3">
    <source>
        <dbReference type="EMBL" id="SIQ52607.1"/>
    </source>
</evidence>
<reference evidence="3 4" key="1">
    <citation type="submission" date="2017-01" db="EMBL/GenBank/DDBJ databases">
        <authorList>
            <person name="Mah S.A."/>
            <person name="Swanson W.J."/>
            <person name="Moy G.W."/>
            <person name="Vacquier V.D."/>
        </authorList>
    </citation>
    <scope>NUCLEOTIDE SEQUENCE [LARGE SCALE GENOMIC DNA]</scope>
    <source>
        <strain evidence="3 4">DSM 7027</strain>
    </source>
</reference>
<keyword evidence="1" id="KW-1133">Transmembrane helix</keyword>
<accession>A0A1N6TH87</accession>
<dbReference type="Pfam" id="PF13828">
    <property type="entry name" value="DUF4190"/>
    <property type="match status" value="1"/>
</dbReference>
<feature type="domain" description="DUF4190" evidence="2">
    <location>
        <begin position="78"/>
        <end position="140"/>
    </location>
</feature>
<proteinExistence type="predicted"/>